<dbReference type="Gene3D" id="2.40.128.20">
    <property type="match status" value="1"/>
</dbReference>
<evidence type="ECO:0000259" key="4">
    <source>
        <dbReference type="Pfam" id="PF09223"/>
    </source>
</evidence>
<dbReference type="InterPro" id="IPR012674">
    <property type="entry name" value="Calycin"/>
</dbReference>
<dbReference type="RefSeq" id="WP_016191430.1">
    <property type="nucleotide sequence ID" value="NZ_CP013970.1"/>
</dbReference>
<feature type="signal peptide" evidence="3">
    <location>
        <begin position="1"/>
        <end position="23"/>
    </location>
</feature>
<dbReference type="NCBIfam" id="NF007639">
    <property type="entry name" value="PRK10306.1"/>
    <property type="match status" value="1"/>
</dbReference>
<dbReference type="STRING" id="65700.SY86_17415"/>
<sequence>MLRNVSAVAFGITLSLVSAGTFAHGGHHHGAPLSDIERQESEGIFDDSNVKDRQLSDWDGVWQSLNPYLLRGDLDTVLQHKAQEGEKTLEEYRAYYKKGYATDVDMISIENNVIEFHRGDNVSACHYDYIGFKILTYVSGKKGVRYLFECRDKQSKAPAYVQFSDHTIAPRKSAHFHIFFGNTSQQALLGEMDNWPTFYPWALSKAQIVEEMLHH</sequence>
<evidence type="ECO:0000313" key="7">
    <source>
        <dbReference type="Proteomes" id="UP000033924"/>
    </source>
</evidence>
<feature type="domain" description="ZinT" evidence="4">
    <location>
        <begin position="39"/>
        <end position="215"/>
    </location>
</feature>
<accession>A0A0M2KHT1</accession>
<dbReference type="GO" id="GO:0008270">
    <property type="term" value="F:zinc ion binding"/>
    <property type="evidence" value="ECO:0007669"/>
    <property type="project" value="InterPro"/>
</dbReference>
<dbReference type="EMBL" id="JXNU01000003">
    <property type="protein sequence ID" value="KKF36803.1"/>
    <property type="molecule type" value="Genomic_DNA"/>
</dbReference>
<dbReference type="PATRIC" id="fig|65700.7.peg.4356"/>
<evidence type="ECO:0000256" key="1">
    <source>
        <dbReference type="ARBA" id="ARBA00022729"/>
    </source>
</evidence>
<dbReference type="EMBL" id="CP013970">
    <property type="protein sequence ID" value="AXF77575.1"/>
    <property type="molecule type" value="Genomic_DNA"/>
</dbReference>
<name>A0A0M2KHT1_9GAMM</name>
<dbReference type="SUPFAM" id="SSF50814">
    <property type="entry name" value="Lipocalins"/>
    <property type="match status" value="1"/>
</dbReference>
<evidence type="ECO:0000313" key="6">
    <source>
        <dbReference type="EMBL" id="KKF36803.1"/>
    </source>
</evidence>
<feature type="chain" id="PRO_5033719845" evidence="3">
    <location>
        <begin position="24"/>
        <end position="215"/>
    </location>
</feature>
<evidence type="ECO:0000313" key="8">
    <source>
        <dbReference type="Proteomes" id="UP000264980"/>
    </source>
</evidence>
<keyword evidence="1 3" id="KW-0732">Signal</keyword>
<evidence type="ECO:0000256" key="3">
    <source>
        <dbReference type="SAM" id="SignalP"/>
    </source>
</evidence>
<reference evidence="5 8" key="2">
    <citation type="submission" date="2016-01" db="EMBL/GenBank/DDBJ databases">
        <authorList>
            <person name="Oliw E.H."/>
        </authorList>
    </citation>
    <scope>NUCLEOTIDE SEQUENCE [LARGE SCALE GENOMIC DNA]</scope>
    <source>
        <strain evidence="5 8">MDcuke</strain>
    </source>
</reference>
<organism evidence="6 7">
    <name type="scientific">Erwinia tracheiphila</name>
    <dbReference type="NCBI Taxonomy" id="65700"/>
    <lineage>
        <taxon>Bacteria</taxon>
        <taxon>Pseudomonadati</taxon>
        <taxon>Pseudomonadota</taxon>
        <taxon>Gammaproteobacteria</taxon>
        <taxon>Enterobacterales</taxon>
        <taxon>Erwiniaceae</taxon>
        <taxon>Erwinia</taxon>
    </lineage>
</organism>
<keyword evidence="7" id="KW-1185">Reference proteome</keyword>
<dbReference type="AlphaFoldDB" id="A0A0M2KHT1"/>
<dbReference type="Pfam" id="PF09223">
    <property type="entry name" value="ZinT"/>
    <property type="match status" value="1"/>
</dbReference>
<dbReference type="Proteomes" id="UP000264980">
    <property type="component" value="Chromosome"/>
</dbReference>
<keyword evidence="2" id="KW-0862">Zinc</keyword>
<dbReference type="InterPro" id="IPR015304">
    <property type="entry name" value="ZinT_dom"/>
</dbReference>
<reference evidence="6 7" key="1">
    <citation type="submission" date="2015-01" db="EMBL/GenBank/DDBJ databases">
        <title>Erwinia tracheiphila.</title>
        <authorList>
            <person name="Shapiro L.R."/>
        </authorList>
    </citation>
    <scope>NUCLEOTIDE SEQUENCE [LARGE SCALE GENOMIC DNA]</scope>
    <source>
        <strain evidence="6 7">BuffGH</strain>
    </source>
</reference>
<evidence type="ECO:0000256" key="2">
    <source>
        <dbReference type="ARBA" id="ARBA00022833"/>
    </source>
</evidence>
<dbReference type="Proteomes" id="UP000033924">
    <property type="component" value="Unassembled WGS sequence"/>
</dbReference>
<proteinExistence type="predicted"/>
<gene>
    <name evidence="5" type="ORF">AV903_18495</name>
    <name evidence="6" type="ORF">SY86_17415</name>
</gene>
<protein>
    <submittedName>
        <fullName evidence="5">Metal-binding protein ZinT</fullName>
    </submittedName>
    <submittedName>
        <fullName evidence="6">Zinc/cadmium-binding protein</fullName>
    </submittedName>
</protein>
<evidence type="ECO:0000313" key="5">
    <source>
        <dbReference type="EMBL" id="AXF77575.1"/>
    </source>
</evidence>